<protein>
    <submittedName>
        <fullName evidence="2">Uncharacterized protein DUF1131</fullName>
    </submittedName>
</protein>
<sequence>MKQFRPFLLVLPLMLAGCSTLSSMSWSSLSPFNWFGDQVMVTEQGVGKISASTAFNEEAIDEGLGGGYRLRGGAETRNGSIVNFYEALSDNTVRLTLYGKGGGRVEQVVVADPAIPSATGIKIGTPFSALYSKAFGACQKGDGAERDSVVCAAPQSGHISYVFSGSWHGPDELMPSDDALKSWKVSKIIWHSAANPA</sequence>
<dbReference type="Proteomes" id="UP000295719">
    <property type="component" value="Unassembled WGS sequence"/>
</dbReference>
<keyword evidence="3" id="KW-1185">Reference proteome</keyword>
<dbReference type="Pfam" id="PF06572">
    <property type="entry name" value="DUF1131"/>
    <property type="match status" value="1"/>
</dbReference>
<dbReference type="PROSITE" id="PS51257">
    <property type="entry name" value="PROKAR_LIPOPROTEIN"/>
    <property type="match status" value="1"/>
</dbReference>
<feature type="chain" id="PRO_5020805460" evidence="1">
    <location>
        <begin position="25"/>
        <end position="197"/>
    </location>
</feature>
<dbReference type="AlphaFoldDB" id="A0A4R3Z3T5"/>
<reference evidence="2 3" key="1">
    <citation type="submission" date="2019-03" db="EMBL/GenBank/DDBJ databases">
        <title>Genomic Encyclopedia of Type Strains, Phase IV (KMG-IV): sequencing the most valuable type-strain genomes for metagenomic binning, comparative biology and taxonomic classification.</title>
        <authorList>
            <person name="Goeker M."/>
        </authorList>
    </citation>
    <scope>NUCLEOTIDE SEQUENCE [LARGE SCALE GENOMIC DNA]</scope>
    <source>
        <strain evidence="2 3">DSM 19580</strain>
    </source>
</reference>
<keyword evidence="1" id="KW-0732">Signal</keyword>
<dbReference type="OrthoDB" id="5622706at2"/>
<name>A0A4R3Z3T5_9GAMM</name>
<dbReference type="InterPro" id="IPR010938">
    <property type="entry name" value="DUF1131"/>
</dbReference>
<dbReference type="EMBL" id="SMCR01000001">
    <property type="protein sequence ID" value="TCW00492.1"/>
    <property type="molecule type" value="Genomic_DNA"/>
</dbReference>
<dbReference type="NCBIfam" id="NF007990">
    <property type="entry name" value="PRK10718.1"/>
    <property type="match status" value="1"/>
</dbReference>
<dbReference type="Gene3D" id="2.60.460.10">
    <property type="entry name" value="protein yfey like domain"/>
    <property type="match status" value="1"/>
</dbReference>
<accession>A0A4R3Z3T5</accession>
<dbReference type="RefSeq" id="WP_131864040.1">
    <property type="nucleotide sequence ID" value="NZ_SMCR01000001.1"/>
</dbReference>
<proteinExistence type="predicted"/>
<evidence type="ECO:0000313" key="3">
    <source>
        <dbReference type="Proteomes" id="UP000295719"/>
    </source>
</evidence>
<evidence type="ECO:0000313" key="2">
    <source>
        <dbReference type="EMBL" id="TCW00492.1"/>
    </source>
</evidence>
<dbReference type="InterPro" id="IPR038714">
    <property type="entry name" value="YfeY-like_sf"/>
</dbReference>
<comment type="caution">
    <text evidence="2">The sequence shown here is derived from an EMBL/GenBank/DDBJ whole genome shotgun (WGS) entry which is preliminary data.</text>
</comment>
<evidence type="ECO:0000256" key="1">
    <source>
        <dbReference type="SAM" id="SignalP"/>
    </source>
</evidence>
<gene>
    <name evidence="2" type="ORF">EDC52_101849</name>
</gene>
<feature type="signal peptide" evidence="1">
    <location>
        <begin position="1"/>
        <end position="24"/>
    </location>
</feature>
<organism evidence="2 3">
    <name type="scientific">Biostraticola tofi</name>
    <dbReference type="NCBI Taxonomy" id="466109"/>
    <lineage>
        <taxon>Bacteria</taxon>
        <taxon>Pseudomonadati</taxon>
        <taxon>Pseudomonadota</taxon>
        <taxon>Gammaproteobacteria</taxon>
        <taxon>Enterobacterales</taxon>
        <taxon>Bruguierivoracaceae</taxon>
        <taxon>Biostraticola</taxon>
    </lineage>
</organism>